<evidence type="ECO:0000313" key="10">
    <source>
        <dbReference type="EMBL" id="ATW25942.1"/>
    </source>
</evidence>
<dbReference type="HAMAP" id="MF_02078">
    <property type="entry name" value="MurJ_MviN"/>
    <property type="match status" value="1"/>
</dbReference>
<dbReference type="Proteomes" id="UP000323521">
    <property type="component" value="Chromosome"/>
</dbReference>
<organism evidence="10 11">
    <name type="scientific">Formimonas warabiya</name>
    <dbReference type="NCBI Taxonomy" id="1761012"/>
    <lineage>
        <taxon>Bacteria</taxon>
        <taxon>Bacillati</taxon>
        <taxon>Bacillota</taxon>
        <taxon>Clostridia</taxon>
        <taxon>Eubacteriales</taxon>
        <taxon>Peptococcaceae</taxon>
        <taxon>Candidatus Formimonas</taxon>
    </lineage>
</organism>
<feature type="transmembrane region" description="Helical" evidence="8">
    <location>
        <begin position="274"/>
        <end position="293"/>
    </location>
</feature>
<sequence length="518" mass="55731">MKRSIVGAVGVVLVMNLVTKILGFARESFIAWGFGSDFHTDAYFIAYTLPYFLQAILGFALVTAVVPVLTRYLVDENYDEAWHVASTILNLTLVVLTLVTLLGIMGATVLVKITAPGFNPVSARLAVTLTQIMFPSVVFMGVGMVITGILNASYKFAVAAFAPGFSNLIIIFSVIFFSAHYGITGLAVGTLLSFLGFLLLQVPFLKSVKFKYSFVFDIKHPAVRQLMVTIGPIILGVAVNQINLALNRVFASWLAEGSISALNYAMKLMNLPQGVFVAAVASAIYPTLAAQAIKGDKKSLSDTMLRGLSMVSLITIPAAVGLMVLRVPIVQLLFEQGAFDHKDTIATASGLLYYALGLFPGAAYMVITRAYYAVGDVRTPVVAGIVSVGVNVILSVALMGRMSHSGLALAYSLATAAGTWFLFIRLKQHLPSLKGRELFVSFGKICLASGMMAIVAWLAADFFSARFDMGAKHNLALAVMTAISAGGLSYFIFVVLLKVEDVRLIWQTITGKLKKNRV</sequence>
<accession>A0A3G1KU11</accession>
<dbReference type="RefSeq" id="WP_148135208.1">
    <property type="nucleotide sequence ID" value="NZ_CP017634.1"/>
</dbReference>
<feature type="transmembrane region" description="Helical" evidence="8">
    <location>
        <begin position="475"/>
        <end position="497"/>
    </location>
</feature>
<comment type="function">
    <text evidence="8 9">Involved in peptidoglycan biosynthesis. Transports lipid-linked peptidoglycan precursors from the inner to the outer leaflet of the cytoplasmic membrane.</text>
</comment>
<keyword evidence="8 9" id="KW-0961">Cell wall biogenesis/degradation</keyword>
<feature type="transmembrane region" description="Helical" evidence="8">
    <location>
        <begin position="345"/>
        <end position="367"/>
    </location>
</feature>
<dbReference type="UniPathway" id="UPA00219"/>
<dbReference type="PRINTS" id="PR01806">
    <property type="entry name" value="VIRFACTRMVIN"/>
</dbReference>
<reference evidence="10 11" key="1">
    <citation type="submission" date="2016-10" db="EMBL/GenBank/DDBJ databases">
        <title>Complete Genome Sequence of Peptococcaceae strain DCMF.</title>
        <authorList>
            <person name="Edwards R.J."/>
            <person name="Holland S.I."/>
            <person name="Deshpande N.P."/>
            <person name="Wong Y.K."/>
            <person name="Ertan H."/>
            <person name="Manefield M."/>
            <person name="Russell T.L."/>
            <person name="Lee M.J."/>
        </authorList>
    </citation>
    <scope>NUCLEOTIDE SEQUENCE [LARGE SCALE GENOMIC DNA]</scope>
    <source>
        <strain evidence="10 11">DCMF</strain>
    </source>
</reference>
<evidence type="ECO:0000256" key="8">
    <source>
        <dbReference type="HAMAP-Rule" id="MF_02078"/>
    </source>
</evidence>
<evidence type="ECO:0000256" key="2">
    <source>
        <dbReference type="ARBA" id="ARBA00022475"/>
    </source>
</evidence>
<comment type="subcellular location">
    <subcellularLocation>
        <location evidence="1 8">Cell membrane</location>
        <topology evidence="1 8">Multi-pass membrane protein</topology>
    </subcellularLocation>
</comment>
<dbReference type="GO" id="GO:0008360">
    <property type="term" value="P:regulation of cell shape"/>
    <property type="evidence" value="ECO:0007669"/>
    <property type="project" value="UniProtKB-UniRule"/>
</dbReference>
<evidence type="ECO:0000256" key="6">
    <source>
        <dbReference type="ARBA" id="ARBA00022989"/>
    </source>
</evidence>
<dbReference type="AlphaFoldDB" id="A0A3G1KU11"/>
<keyword evidence="7 8" id="KW-0472">Membrane</keyword>
<dbReference type="GO" id="GO:0005886">
    <property type="term" value="C:plasma membrane"/>
    <property type="evidence" value="ECO:0007669"/>
    <property type="project" value="UniProtKB-SubCell"/>
</dbReference>
<feature type="transmembrane region" description="Helical" evidence="8">
    <location>
        <begin position="379"/>
        <end position="400"/>
    </location>
</feature>
<dbReference type="GO" id="GO:0071555">
    <property type="term" value="P:cell wall organization"/>
    <property type="evidence" value="ECO:0007669"/>
    <property type="project" value="UniProtKB-UniRule"/>
</dbReference>
<feature type="transmembrane region" description="Helical" evidence="8">
    <location>
        <begin position="183"/>
        <end position="205"/>
    </location>
</feature>
<dbReference type="GO" id="GO:0034204">
    <property type="term" value="P:lipid translocation"/>
    <property type="evidence" value="ECO:0007669"/>
    <property type="project" value="TreeGrafter"/>
</dbReference>
<proteinExistence type="inferred from homology"/>
<dbReference type="GO" id="GO:0009252">
    <property type="term" value="P:peptidoglycan biosynthetic process"/>
    <property type="evidence" value="ECO:0007669"/>
    <property type="project" value="UniProtKB-UniRule"/>
</dbReference>
<dbReference type="PIRSF" id="PIRSF002869">
    <property type="entry name" value="MviN"/>
    <property type="match status" value="1"/>
</dbReference>
<feature type="transmembrane region" description="Helical" evidence="8">
    <location>
        <begin position="406"/>
        <end position="426"/>
    </location>
</feature>
<keyword evidence="8 9" id="KW-0813">Transport</keyword>
<keyword evidence="5 8" id="KW-0573">Peptidoglycan synthesis</keyword>
<evidence type="ECO:0000256" key="3">
    <source>
        <dbReference type="ARBA" id="ARBA00022692"/>
    </source>
</evidence>
<dbReference type="InterPro" id="IPR004268">
    <property type="entry name" value="MurJ"/>
</dbReference>
<dbReference type="NCBIfam" id="TIGR01695">
    <property type="entry name" value="murJ_mviN"/>
    <property type="match status" value="1"/>
</dbReference>
<keyword evidence="11" id="KW-1185">Reference proteome</keyword>
<name>A0A3G1KU11_FORW1</name>
<dbReference type="PANTHER" id="PTHR47019:SF1">
    <property type="entry name" value="LIPID II FLIPPASE MURJ"/>
    <property type="match status" value="1"/>
</dbReference>
<dbReference type="EMBL" id="CP017634">
    <property type="protein sequence ID" value="ATW25942.1"/>
    <property type="molecule type" value="Genomic_DNA"/>
</dbReference>
<keyword evidence="6 8" id="KW-1133">Transmembrane helix</keyword>
<comment type="pathway">
    <text evidence="8">Cell wall biogenesis; peptidoglycan biosynthesis.</text>
</comment>
<feature type="transmembrane region" description="Helical" evidence="8">
    <location>
        <begin position="305"/>
        <end position="325"/>
    </location>
</feature>
<evidence type="ECO:0000256" key="5">
    <source>
        <dbReference type="ARBA" id="ARBA00022984"/>
    </source>
</evidence>
<comment type="similarity">
    <text evidence="8 9">Belongs to the MurJ/MviN family.</text>
</comment>
<feature type="transmembrane region" description="Helical" evidence="8">
    <location>
        <begin position="156"/>
        <end position="177"/>
    </location>
</feature>
<keyword evidence="3 8" id="KW-0812">Transmembrane</keyword>
<dbReference type="GO" id="GO:0015648">
    <property type="term" value="F:lipid-linked peptidoglycan transporter activity"/>
    <property type="evidence" value="ECO:0007669"/>
    <property type="project" value="UniProtKB-UniRule"/>
</dbReference>
<dbReference type="KEGG" id="fwa:DCMF_15210"/>
<evidence type="ECO:0000313" key="11">
    <source>
        <dbReference type="Proteomes" id="UP000323521"/>
    </source>
</evidence>
<evidence type="ECO:0000256" key="1">
    <source>
        <dbReference type="ARBA" id="ARBA00004651"/>
    </source>
</evidence>
<dbReference type="PANTHER" id="PTHR47019">
    <property type="entry name" value="LIPID II FLIPPASE MURJ"/>
    <property type="match status" value="1"/>
</dbReference>
<evidence type="ECO:0000256" key="4">
    <source>
        <dbReference type="ARBA" id="ARBA00022960"/>
    </source>
</evidence>
<feature type="transmembrane region" description="Helical" evidence="8">
    <location>
        <begin position="438"/>
        <end position="460"/>
    </location>
</feature>
<keyword evidence="4 8" id="KW-0133">Cell shape</keyword>
<dbReference type="OrthoDB" id="9804143at2"/>
<feature type="transmembrane region" description="Helical" evidence="8">
    <location>
        <begin position="125"/>
        <end position="149"/>
    </location>
</feature>
<evidence type="ECO:0000256" key="7">
    <source>
        <dbReference type="ARBA" id="ARBA00023136"/>
    </source>
</evidence>
<evidence type="ECO:0000256" key="9">
    <source>
        <dbReference type="PIRNR" id="PIRNR002869"/>
    </source>
</evidence>
<protein>
    <recommendedName>
        <fullName evidence="8">Probable lipid II flippase MurJ</fullName>
    </recommendedName>
</protein>
<dbReference type="InterPro" id="IPR051050">
    <property type="entry name" value="Lipid_II_flippase_MurJ/MviN"/>
</dbReference>
<feature type="transmembrane region" description="Helical" evidence="8">
    <location>
        <begin position="226"/>
        <end position="246"/>
    </location>
</feature>
<gene>
    <name evidence="8" type="primary">murJ</name>
    <name evidence="10" type="ORF">DCMF_15210</name>
</gene>
<feature type="transmembrane region" description="Helical" evidence="8">
    <location>
        <begin position="44"/>
        <end position="69"/>
    </location>
</feature>
<dbReference type="Pfam" id="PF03023">
    <property type="entry name" value="MurJ"/>
    <property type="match status" value="1"/>
</dbReference>
<dbReference type="CDD" id="cd13123">
    <property type="entry name" value="MATE_MurJ_like"/>
    <property type="match status" value="1"/>
</dbReference>
<feature type="transmembrane region" description="Helical" evidence="8">
    <location>
        <begin position="81"/>
        <end position="105"/>
    </location>
</feature>
<keyword evidence="2 8" id="KW-1003">Cell membrane</keyword>